<protein>
    <submittedName>
        <fullName evidence="2">Uncharacterized protein</fullName>
    </submittedName>
</protein>
<evidence type="ECO:0000313" key="3">
    <source>
        <dbReference type="Proteomes" id="UP001291623"/>
    </source>
</evidence>
<feature type="compositionally biased region" description="Basic residues" evidence="1">
    <location>
        <begin position="86"/>
        <end position="97"/>
    </location>
</feature>
<name>A0AAE1SXV2_9SOLA</name>
<comment type="caution">
    <text evidence="2">The sequence shown here is derived from an EMBL/GenBank/DDBJ whole genome shotgun (WGS) entry which is preliminary data.</text>
</comment>
<dbReference type="AlphaFoldDB" id="A0AAE1SXV2"/>
<organism evidence="2 3">
    <name type="scientific">Anisodus tanguticus</name>
    <dbReference type="NCBI Taxonomy" id="243964"/>
    <lineage>
        <taxon>Eukaryota</taxon>
        <taxon>Viridiplantae</taxon>
        <taxon>Streptophyta</taxon>
        <taxon>Embryophyta</taxon>
        <taxon>Tracheophyta</taxon>
        <taxon>Spermatophyta</taxon>
        <taxon>Magnoliopsida</taxon>
        <taxon>eudicotyledons</taxon>
        <taxon>Gunneridae</taxon>
        <taxon>Pentapetalae</taxon>
        <taxon>asterids</taxon>
        <taxon>lamiids</taxon>
        <taxon>Solanales</taxon>
        <taxon>Solanaceae</taxon>
        <taxon>Solanoideae</taxon>
        <taxon>Hyoscyameae</taxon>
        <taxon>Anisodus</taxon>
    </lineage>
</organism>
<reference evidence="2" key="1">
    <citation type="submission" date="2023-12" db="EMBL/GenBank/DDBJ databases">
        <title>Genome assembly of Anisodus tanguticus.</title>
        <authorList>
            <person name="Wang Y.-J."/>
        </authorList>
    </citation>
    <scope>NUCLEOTIDE SEQUENCE</scope>
    <source>
        <strain evidence="2">KB-2021</strain>
        <tissue evidence="2">Leaf</tissue>
    </source>
</reference>
<sequence>MKGSVVFNGISNFVIRDGEILQTQAVIEDEVTNFYKILPGTHADNRPPHKQKILRGISAPHQPQLLTQRTVGTHISASRQPCQRQHPVRHCHVRRSGPSRPVSV</sequence>
<accession>A0AAE1SXV2</accession>
<dbReference type="EMBL" id="JAVYJV010000002">
    <property type="protein sequence ID" value="KAK4377117.1"/>
    <property type="molecule type" value="Genomic_DNA"/>
</dbReference>
<evidence type="ECO:0000256" key="1">
    <source>
        <dbReference type="SAM" id="MobiDB-lite"/>
    </source>
</evidence>
<dbReference type="Proteomes" id="UP001291623">
    <property type="component" value="Unassembled WGS sequence"/>
</dbReference>
<gene>
    <name evidence="2" type="ORF">RND71_003413</name>
</gene>
<feature type="region of interest" description="Disordered" evidence="1">
    <location>
        <begin position="78"/>
        <end position="104"/>
    </location>
</feature>
<keyword evidence="3" id="KW-1185">Reference proteome</keyword>
<proteinExistence type="predicted"/>
<evidence type="ECO:0000313" key="2">
    <source>
        <dbReference type="EMBL" id="KAK4377117.1"/>
    </source>
</evidence>